<dbReference type="EMBL" id="FNJB01000025">
    <property type="protein sequence ID" value="SDP92010.1"/>
    <property type="molecule type" value="Genomic_DNA"/>
</dbReference>
<protein>
    <submittedName>
        <fullName evidence="2">Helix-turn-helix domain-containing protein</fullName>
    </submittedName>
</protein>
<evidence type="ECO:0000259" key="1">
    <source>
        <dbReference type="PROSITE" id="PS50943"/>
    </source>
</evidence>
<dbReference type="InterPro" id="IPR003593">
    <property type="entry name" value="AAA+_ATPase"/>
</dbReference>
<dbReference type="SUPFAM" id="SSF48452">
    <property type="entry name" value="TPR-like"/>
    <property type="match status" value="1"/>
</dbReference>
<dbReference type="InterPro" id="IPR010982">
    <property type="entry name" value="Lambda_DNA-bd_dom_sf"/>
</dbReference>
<proteinExistence type="predicted"/>
<dbReference type="Gene3D" id="3.40.50.300">
    <property type="entry name" value="P-loop containing nucleotide triphosphate hydrolases"/>
    <property type="match status" value="1"/>
</dbReference>
<dbReference type="Pfam" id="PF01381">
    <property type="entry name" value="HTH_3"/>
    <property type="match status" value="1"/>
</dbReference>
<dbReference type="CDD" id="cd00093">
    <property type="entry name" value="HTH_XRE"/>
    <property type="match status" value="1"/>
</dbReference>
<organism evidence="2 3">
    <name type="scientific">Actinokineospora alba</name>
    <dbReference type="NCBI Taxonomy" id="504798"/>
    <lineage>
        <taxon>Bacteria</taxon>
        <taxon>Bacillati</taxon>
        <taxon>Actinomycetota</taxon>
        <taxon>Actinomycetes</taxon>
        <taxon>Pseudonocardiales</taxon>
        <taxon>Pseudonocardiaceae</taxon>
        <taxon>Actinokineospora</taxon>
    </lineage>
</organism>
<dbReference type="GO" id="GO:0043531">
    <property type="term" value="F:ADP binding"/>
    <property type="evidence" value="ECO:0007669"/>
    <property type="project" value="InterPro"/>
</dbReference>
<dbReference type="PANTHER" id="PTHR47691">
    <property type="entry name" value="REGULATOR-RELATED"/>
    <property type="match status" value="1"/>
</dbReference>
<dbReference type="InterPro" id="IPR001387">
    <property type="entry name" value="Cro/C1-type_HTH"/>
</dbReference>
<name>A0A1H0WMR1_9PSEU</name>
<dbReference type="SMART" id="SM00382">
    <property type="entry name" value="AAA"/>
    <property type="match status" value="1"/>
</dbReference>
<dbReference type="RefSeq" id="WP_166657974.1">
    <property type="nucleotide sequence ID" value="NZ_FNDV01000019.1"/>
</dbReference>
<dbReference type="STRING" id="504798.SAMN05421871_11918"/>
<dbReference type="PROSITE" id="PS50943">
    <property type="entry name" value="HTH_CROC1"/>
    <property type="match status" value="1"/>
</dbReference>
<dbReference type="SUPFAM" id="SSF52540">
    <property type="entry name" value="P-loop containing nucleoside triphosphate hydrolases"/>
    <property type="match status" value="1"/>
</dbReference>
<keyword evidence="3" id="KW-1185">Reference proteome</keyword>
<sequence>MTDLSDSTSNPSFGQALLRYRTTLGLSQAELARLSGLSVRALRELERGRAAAAQERSAALLASALGLEGDERESFVLLAKEGRRRSARSGNRTMLYALPTVPGLVGREPELERLSREAKTGGVVVVAGPPGVGKTVLAVAAADRLAAQFPDGCLALDLRGVDDRPMKPGVALERMLTALGVPPSRIPAGDGERGSLYRTLLRDRRVLVVLDNAADEAQVRPLLASGERGLTIVTCRRVLAGLEAARWLMLHVLPAESAIDLLTSIVGEDLVRNEPEAANEVVALCGSLPLAVRIVGNRLAARRGWSLAHLVRQLRDERMRLDSLSAGDLQLRSAFEVSLRRLSPMAQVVFRRLALIPGAHFDHDMAAVSVGVAVDKIDLYLDELVEASLLNVTSASRHLQFHDLLRLFARECLAKDEPEQTRNRLRDALYTHVLWKASAAGRLVYPDVSSVHPDGPFLSQAEAKEWLDSEATNWLAAQREVAALGRYREALDFALAMHRHVHGRELEYRWDEVFEIGVRAARELGDQVAEVEMLTQLAWAQLQCLDDGHSALASTRGALSLAHQIGYQRGIMVAHACAGTVLLSLGCPEEGMKHNVRAYEMSMEYDFFDVRFSMATALATALQVGRRFEEALDVYRTLLSEAESLLADTNREMIVKVILMLHTNMGDCFVGLERWAQAAHHYHEAASLVIGSEPGDRSEAELALCEGIAWRKAGEHQRARTRLSLALDLLVGPAHHDDRARAEAELALLPD</sequence>
<dbReference type="SMART" id="SM00530">
    <property type="entry name" value="HTH_XRE"/>
    <property type="match status" value="1"/>
</dbReference>
<dbReference type="Gene3D" id="1.25.40.10">
    <property type="entry name" value="Tetratricopeptide repeat domain"/>
    <property type="match status" value="1"/>
</dbReference>
<accession>A0A1H0WMR1</accession>
<dbReference type="AlphaFoldDB" id="A0A1H0WMR1"/>
<dbReference type="GO" id="GO:0003677">
    <property type="term" value="F:DNA binding"/>
    <property type="evidence" value="ECO:0007669"/>
    <property type="project" value="InterPro"/>
</dbReference>
<dbReference type="Proteomes" id="UP000199651">
    <property type="component" value="Unassembled WGS sequence"/>
</dbReference>
<dbReference type="PRINTS" id="PR00364">
    <property type="entry name" value="DISEASERSIST"/>
</dbReference>
<feature type="domain" description="HTH cro/C1-type" evidence="1">
    <location>
        <begin position="17"/>
        <end position="72"/>
    </location>
</feature>
<reference evidence="3" key="1">
    <citation type="submission" date="2016-10" db="EMBL/GenBank/DDBJ databases">
        <authorList>
            <person name="Varghese N."/>
            <person name="Submissions S."/>
        </authorList>
    </citation>
    <scope>NUCLEOTIDE SEQUENCE [LARGE SCALE GENOMIC DNA]</scope>
    <source>
        <strain evidence="3">IBRC-M 10655</strain>
    </source>
</reference>
<dbReference type="Gene3D" id="1.10.8.430">
    <property type="entry name" value="Helical domain of apoptotic protease-activating factors"/>
    <property type="match status" value="1"/>
</dbReference>
<evidence type="ECO:0000313" key="3">
    <source>
        <dbReference type="Proteomes" id="UP000199651"/>
    </source>
</evidence>
<evidence type="ECO:0000313" key="2">
    <source>
        <dbReference type="EMBL" id="SDP92010.1"/>
    </source>
</evidence>
<dbReference type="PANTHER" id="PTHR47691:SF3">
    <property type="entry name" value="HTH-TYPE TRANSCRIPTIONAL REGULATOR RV0890C-RELATED"/>
    <property type="match status" value="1"/>
</dbReference>
<dbReference type="InterPro" id="IPR027417">
    <property type="entry name" value="P-loop_NTPase"/>
</dbReference>
<dbReference type="Gene3D" id="1.10.260.40">
    <property type="entry name" value="lambda repressor-like DNA-binding domains"/>
    <property type="match status" value="1"/>
</dbReference>
<dbReference type="SUPFAM" id="SSF47413">
    <property type="entry name" value="lambda repressor-like DNA-binding domains"/>
    <property type="match status" value="1"/>
</dbReference>
<dbReference type="InterPro" id="IPR011990">
    <property type="entry name" value="TPR-like_helical_dom_sf"/>
</dbReference>
<gene>
    <name evidence="2" type="ORF">SAMN05192558_12518</name>
</gene>
<dbReference type="InterPro" id="IPR042197">
    <property type="entry name" value="Apaf_helical"/>
</dbReference>